<evidence type="ECO:0000313" key="3">
    <source>
        <dbReference type="Proteomes" id="UP000051913"/>
    </source>
</evidence>
<dbReference type="InterPro" id="IPR024311">
    <property type="entry name" value="Lipocalin-like"/>
</dbReference>
<keyword evidence="3" id="KW-1185">Reference proteome</keyword>
<protein>
    <recommendedName>
        <fullName evidence="1">Lipocalin-like domain-containing protein</fullName>
    </recommendedName>
</protein>
<name>A0A0R3LFA3_9BRAD</name>
<comment type="caution">
    <text evidence="2">The sequence shown here is derived from an EMBL/GenBank/DDBJ whole genome shotgun (WGS) entry which is preliminary data.</text>
</comment>
<evidence type="ECO:0000313" key="2">
    <source>
        <dbReference type="EMBL" id="KRR04277.1"/>
    </source>
</evidence>
<reference evidence="2 3" key="1">
    <citation type="submission" date="2014-03" db="EMBL/GenBank/DDBJ databases">
        <title>Bradyrhizobium valentinum sp. nov., isolated from effective nodules of Lupinus mariae-josephae, a lupine endemic of basic-lime soils in Eastern Spain.</title>
        <authorList>
            <person name="Duran D."/>
            <person name="Rey L."/>
            <person name="Navarro A."/>
            <person name="Busquets A."/>
            <person name="Imperial J."/>
            <person name="Ruiz-Argueso T."/>
        </authorList>
    </citation>
    <scope>NUCLEOTIDE SEQUENCE [LARGE SCALE GENOMIC DNA]</scope>
    <source>
        <strain evidence="2 3">LmjM3</strain>
    </source>
</reference>
<dbReference type="AlphaFoldDB" id="A0A0R3LFA3"/>
<dbReference type="Proteomes" id="UP000051913">
    <property type="component" value="Unassembled WGS sequence"/>
</dbReference>
<organism evidence="2 3">
    <name type="scientific">Bradyrhizobium valentinum</name>
    <dbReference type="NCBI Taxonomy" id="1518501"/>
    <lineage>
        <taxon>Bacteria</taxon>
        <taxon>Pseudomonadati</taxon>
        <taxon>Pseudomonadota</taxon>
        <taxon>Alphaproteobacteria</taxon>
        <taxon>Hyphomicrobiales</taxon>
        <taxon>Nitrobacteraceae</taxon>
        <taxon>Bradyrhizobium</taxon>
    </lineage>
</organism>
<gene>
    <name evidence="2" type="ORF">CP49_23910</name>
</gene>
<evidence type="ECO:0000259" key="1">
    <source>
        <dbReference type="Pfam" id="PF13924"/>
    </source>
</evidence>
<accession>A0A0R3LFA3</accession>
<sequence>MCLVGQPSFGDDSHKVLGTWKLVSYETEVQATGEKEPAMGQSPAGYVVFNAEGRVFLVLTGEKPAKTSQERAELFATLIAYTGTYRVEGDKWTTKVDVAWIPEWVGTEQIRSLTVDGDRLQVLSPWRVNPNWPDKGMTRSIVTFVRSN</sequence>
<dbReference type="Pfam" id="PF13924">
    <property type="entry name" value="Lipocalin_5"/>
    <property type="match status" value="1"/>
</dbReference>
<proteinExistence type="predicted"/>
<dbReference type="EMBL" id="LLXX01000128">
    <property type="protein sequence ID" value="KRR04277.1"/>
    <property type="molecule type" value="Genomic_DNA"/>
</dbReference>
<feature type="domain" description="Lipocalin-like" evidence="1">
    <location>
        <begin position="18"/>
        <end position="146"/>
    </location>
</feature>